<dbReference type="EMBL" id="DTCK01000010">
    <property type="protein sequence ID" value="HGQ35325.1"/>
    <property type="molecule type" value="Genomic_DNA"/>
</dbReference>
<accession>A0A7C4JKA2</accession>
<feature type="domain" description="Macro" evidence="1">
    <location>
        <begin position="1"/>
        <end position="43"/>
    </location>
</feature>
<gene>
    <name evidence="3" type="ORF">ENU08_04960</name>
    <name evidence="2" type="ORF">ENU41_01420</name>
</gene>
<dbReference type="SUPFAM" id="SSF52949">
    <property type="entry name" value="Macro domain-like"/>
    <property type="match status" value="1"/>
</dbReference>
<dbReference type="Pfam" id="PF01661">
    <property type="entry name" value="Macro"/>
    <property type="match status" value="1"/>
</dbReference>
<sequence>MGKAIITNAGKLKCRAVIHTPAVENMGYHLATRTSTKLLLNVLKQYI</sequence>
<comment type="caution">
    <text evidence="3">The sequence shown here is derived from an EMBL/GenBank/DDBJ whole genome shotgun (WGS) entry which is preliminary data.</text>
</comment>
<dbReference type="InterPro" id="IPR002589">
    <property type="entry name" value="Macro_dom"/>
</dbReference>
<name>A0A7C4JKA2_9CREN</name>
<evidence type="ECO:0000313" key="2">
    <source>
        <dbReference type="EMBL" id="HGQ35325.1"/>
    </source>
</evidence>
<protein>
    <recommendedName>
        <fullName evidence="1">Macro domain-containing protein</fullName>
    </recommendedName>
</protein>
<dbReference type="InterPro" id="IPR043472">
    <property type="entry name" value="Macro_dom-like"/>
</dbReference>
<organism evidence="3">
    <name type="scientific">Ignisphaera aggregans</name>
    <dbReference type="NCBI Taxonomy" id="334771"/>
    <lineage>
        <taxon>Archaea</taxon>
        <taxon>Thermoproteota</taxon>
        <taxon>Thermoprotei</taxon>
        <taxon>Desulfurococcales</taxon>
        <taxon>Desulfurococcaceae</taxon>
        <taxon>Ignisphaera</taxon>
    </lineage>
</organism>
<dbReference type="AlphaFoldDB" id="A0A7C4JKA2"/>
<evidence type="ECO:0000259" key="1">
    <source>
        <dbReference type="Pfam" id="PF01661"/>
    </source>
</evidence>
<dbReference type="EMBL" id="DTBD01000039">
    <property type="protein sequence ID" value="HGQ64575.1"/>
    <property type="molecule type" value="Genomic_DNA"/>
</dbReference>
<proteinExistence type="predicted"/>
<evidence type="ECO:0000313" key="3">
    <source>
        <dbReference type="EMBL" id="HGQ64575.1"/>
    </source>
</evidence>
<reference evidence="3" key="1">
    <citation type="journal article" date="2020" name="mSystems">
        <title>Genome- and Community-Level Interaction Insights into Carbon Utilization and Element Cycling Functions of Hydrothermarchaeota in Hydrothermal Sediment.</title>
        <authorList>
            <person name="Zhou Z."/>
            <person name="Liu Y."/>
            <person name="Xu W."/>
            <person name="Pan J."/>
            <person name="Luo Z.H."/>
            <person name="Li M."/>
        </authorList>
    </citation>
    <scope>NUCLEOTIDE SEQUENCE [LARGE SCALE GENOMIC DNA]</scope>
    <source>
        <strain evidence="3">SpSt-637</strain>
        <strain evidence="2">SpSt-667</strain>
    </source>
</reference>